<evidence type="ECO:0008006" key="4">
    <source>
        <dbReference type="Google" id="ProtNLM"/>
    </source>
</evidence>
<feature type="transmembrane region" description="Helical" evidence="1">
    <location>
        <begin position="36"/>
        <end position="54"/>
    </location>
</feature>
<evidence type="ECO:0000313" key="2">
    <source>
        <dbReference type="EMBL" id="MFD1685728.1"/>
    </source>
</evidence>
<keyword evidence="1" id="KW-0472">Membrane</keyword>
<keyword evidence="1" id="KW-1133">Transmembrane helix</keyword>
<keyword evidence="3" id="KW-1185">Reference proteome</keyword>
<dbReference type="EMBL" id="JBHUDP010000002">
    <property type="protein sequence ID" value="MFD1685728.1"/>
    <property type="molecule type" value="Genomic_DNA"/>
</dbReference>
<dbReference type="Proteomes" id="UP001597092">
    <property type="component" value="Unassembled WGS sequence"/>
</dbReference>
<gene>
    <name evidence="2" type="ORF">ACFSAS_08910</name>
</gene>
<evidence type="ECO:0000256" key="1">
    <source>
        <dbReference type="SAM" id="Phobius"/>
    </source>
</evidence>
<comment type="caution">
    <text evidence="2">The sequence shown here is derived from an EMBL/GenBank/DDBJ whole genome shotgun (WGS) entry which is preliminary data.</text>
</comment>
<protein>
    <recommendedName>
        <fullName evidence="4">Integral membrane protein</fullName>
    </recommendedName>
</protein>
<dbReference type="AlphaFoldDB" id="A0ABD6DTV2"/>
<reference evidence="2 3" key="1">
    <citation type="journal article" date="2019" name="Int. J. Syst. Evol. Microbiol.">
        <title>The Global Catalogue of Microorganisms (GCM) 10K type strain sequencing project: providing services to taxonomists for standard genome sequencing and annotation.</title>
        <authorList>
            <consortium name="The Broad Institute Genomics Platform"/>
            <consortium name="The Broad Institute Genome Sequencing Center for Infectious Disease"/>
            <person name="Wu L."/>
            <person name="Ma J."/>
        </authorList>
    </citation>
    <scope>NUCLEOTIDE SEQUENCE [LARGE SCALE GENOMIC DNA]</scope>
    <source>
        <strain evidence="2 3">CGMCC 1.10387</strain>
    </source>
</reference>
<evidence type="ECO:0000313" key="3">
    <source>
        <dbReference type="Proteomes" id="UP001597092"/>
    </source>
</evidence>
<proteinExistence type="predicted"/>
<dbReference type="RefSeq" id="WP_256306197.1">
    <property type="nucleotide sequence ID" value="NZ_JANHAW010000001.1"/>
</dbReference>
<feature type="transmembrane region" description="Helical" evidence="1">
    <location>
        <begin position="95"/>
        <end position="117"/>
    </location>
</feature>
<organism evidence="2 3">
    <name type="scientific">Halobellus litoreus</name>
    <dbReference type="NCBI Taxonomy" id="755310"/>
    <lineage>
        <taxon>Archaea</taxon>
        <taxon>Methanobacteriati</taxon>
        <taxon>Methanobacteriota</taxon>
        <taxon>Stenosarchaea group</taxon>
        <taxon>Halobacteria</taxon>
        <taxon>Halobacteriales</taxon>
        <taxon>Haloferacaceae</taxon>
        <taxon>Halobellus</taxon>
    </lineage>
</organism>
<feature type="transmembrane region" description="Helical" evidence="1">
    <location>
        <begin position="12"/>
        <end position="30"/>
    </location>
</feature>
<keyword evidence="1" id="KW-0812">Transmembrane</keyword>
<accession>A0ABD6DTV2</accession>
<sequence length="127" mass="12236">MSGASGTGIVGWIARGVVALCFVGGAVLAVTGRLVVAGVAFLVGHTFLATAAMVQRQRRRGAGLSLSGVGWFALSVGLGAGGTSAGGTTVPETPLLAVGIALVTVGTLLVVGALGGGDPEPPVEAEK</sequence>
<feature type="transmembrane region" description="Helical" evidence="1">
    <location>
        <begin position="61"/>
        <end position="83"/>
    </location>
</feature>
<name>A0ABD6DTV2_9EURY</name>